<protein>
    <recommendedName>
        <fullName evidence="1">Schlafen group 3-like DNA/RNA helicase domain-containing protein</fullName>
    </recommendedName>
</protein>
<sequence length="583" mass="67247">MVLPVVFYKLDGLDEMVNTMISEYENTFNEEPKIERVNSWKSSLQFLLKSKITHPVIAEYPIFSEYADFIFLNDNEGIVVEAKGWRRVKKIDEYTVEADGQLRQDPCIQLKNYVSKLNYFHPMKIKFRGILLLYNTSDYSTSEDCLIIRKPDELKREIDKLTLPSQDKIYNFINSILTITKDLISLLQGISDQQILSDFTNTLYTNGYGLTQEQLLLIEDILDSVKKNIDKTYLVKGGSGSGKTLVAITLFFEALRHGYNVVLGYKNNRLLNTLKYILEKHYKTRPLTGLIRFYSTGRVKPAGIGDDGYNETHDLAVFDEAQRMTTKVIENTQKRAKVKVYFFDEEQILLGEEEGTEANFMSIASKYSIVEKRGLTGSFRMPYTSLIEKLLNGEKVELPSSFFKVFTDIEVMLNELREKPGKKALVCAFTESEGDLKNKKSIKNVRIGYPLQSGFDLYKGKNLHITWLMDAKTEYPRYWSGQLDPLSYCASVYGAQGFEADYVGVVWGRDLVWREKWEINPSVITDNVGGNRFSLKQIAKKDKDRALTLLKNRYYIMLTRGIRGVYIFCEDEKTRDYLLSLIK</sequence>
<dbReference type="GeneID" id="92353760"/>
<dbReference type="AlphaFoldDB" id="A0AAT9GPP8"/>
<feature type="domain" description="Schlafen group 3-like DNA/RNA helicase" evidence="1">
    <location>
        <begin position="231"/>
        <end position="571"/>
    </location>
</feature>
<name>A0AAT9GPP8_9CREN</name>
<dbReference type="SUPFAM" id="SSF52540">
    <property type="entry name" value="P-loop containing nucleoside triphosphate hydrolases"/>
    <property type="match status" value="1"/>
</dbReference>
<dbReference type="InterPro" id="IPR018647">
    <property type="entry name" value="SLFN_3-like_DNA/RNA_helicase"/>
</dbReference>
<accession>A0AAT9GPP8</accession>
<gene>
    <name evidence="2" type="ORF">SJAV_08300</name>
</gene>
<organism evidence="2">
    <name type="scientific">Sulfurisphaera javensis</name>
    <dbReference type="NCBI Taxonomy" id="2049879"/>
    <lineage>
        <taxon>Archaea</taxon>
        <taxon>Thermoproteota</taxon>
        <taxon>Thermoprotei</taxon>
        <taxon>Sulfolobales</taxon>
        <taxon>Sulfolobaceae</taxon>
        <taxon>Sulfurisphaera</taxon>
    </lineage>
</organism>
<reference evidence="2" key="1">
    <citation type="submission" date="2024-03" db="EMBL/GenBank/DDBJ databases">
        <title>Complete genome sequence of Sulfurisphaera javensis strain KD-1.</title>
        <authorList>
            <person name="Sakai H."/>
            <person name="Nur N."/>
            <person name="Suwanto A."/>
            <person name="Kurosawa N."/>
        </authorList>
    </citation>
    <scope>NUCLEOTIDE SEQUENCE</scope>
    <source>
        <strain evidence="2">KD-1</strain>
    </source>
</reference>
<evidence type="ECO:0000259" key="1">
    <source>
        <dbReference type="Pfam" id="PF09848"/>
    </source>
</evidence>
<dbReference type="Gene3D" id="3.40.50.300">
    <property type="entry name" value="P-loop containing nucleotide triphosphate hydrolases"/>
    <property type="match status" value="1"/>
</dbReference>
<dbReference type="InterPro" id="IPR027417">
    <property type="entry name" value="P-loop_NTPase"/>
</dbReference>
<dbReference type="RefSeq" id="WP_369611075.1">
    <property type="nucleotide sequence ID" value="NZ_AP031322.1"/>
</dbReference>
<dbReference type="EMBL" id="AP031322">
    <property type="protein sequence ID" value="BFH72886.1"/>
    <property type="molecule type" value="Genomic_DNA"/>
</dbReference>
<dbReference type="Pfam" id="PF09848">
    <property type="entry name" value="SLFN-g3_helicase"/>
    <property type="match status" value="1"/>
</dbReference>
<evidence type="ECO:0000313" key="2">
    <source>
        <dbReference type="EMBL" id="BFH72886.1"/>
    </source>
</evidence>
<proteinExistence type="predicted"/>
<dbReference type="KEGG" id="sjv:SJAV_08300"/>